<protein>
    <submittedName>
        <fullName evidence="2">Uu.00g087770.m01.CDS01</fullName>
    </submittedName>
</protein>
<evidence type="ECO:0000313" key="2">
    <source>
        <dbReference type="EMBL" id="CAJ2507591.1"/>
    </source>
</evidence>
<reference evidence="2" key="1">
    <citation type="submission" date="2023-10" db="EMBL/GenBank/DDBJ databases">
        <authorList>
            <person name="Hackl T."/>
        </authorList>
    </citation>
    <scope>NUCLEOTIDE SEQUENCE</scope>
</reference>
<evidence type="ECO:0000256" key="1">
    <source>
        <dbReference type="SAM" id="MobiDB-lite"/>
    </source>
</evidence>
<evidence type="ECO:0000313" key="3">
    <source>
        <dbReference type="Proteomes" id="UP001295740"/>
    </source>
</evidence>
<organism evidence="2 3">
    <name type="scientific">Anthostomella pinea</name>
    <dbReference type="NCBI Taxonomy" id="933095"/>
    <lineage>
        <taxon>Eukaryota</taxon>
        <taxon>Fungi</taxon>
        <taxon>Dikarya</taxon>
        <taxon>Ascomycota</taxon>
        <taxon>Pezizomycotina</taxon>
        <taxon>Sordariomycetes</taxon>
        <taxon>Xylariomycetidae</taxon>
        <taxon>Xylariales</taxon>
        <taxon>Xylariaceae</taxon>
        <taxon>Anthostomella</taxon>
    </lineage>
</organism>
<keyword evidence="3" id="KW-1185">Reference proteome</keyword>
<gene>
    <name evidence="2" type="ORF">KHLLAP_LOCUS8059</name>
</gene>
<dbReference type="AlphaFoldDB" id="A0AAI8YJW8"/>
<proteinExistence type="predicted"/>
<accession>A0AAI8YJW8</accession>
<dbReference type="Proteomes" id="UP001295740">
    <property type="component" value="Unassembled WGS sequence"/>
</dbReference>
<sequence>MAGCQKQILGQVLALNTLLQGMQIKLAQAVSSNQCPQSLFNYSRSAASIFGAADSVLGAEEFAFDDAIVNSRAYRRAMALAQAQMSGSMSADQDEQPTVTKDAESDAFQALVSHSEDSRDPAESSARQMWRAPMVYRSFVSEKPGLNEQLPAIRDDWATAFQLPKASLKGTRRRS</sequence>
<comment type="caution">
    <text evidence="2">The sequence shown here is derived from an EMBL/GenBank/DDBJ whole genome shotgun (WGS) entry which is preliminary data.</text>
</comment>
<dbReference type="EMBL" id="CAUWAG010000010">
    <property type="protein sequence ID" value="CAJ2507591.1"/>
    <property type="molecule type" value="Genomic_DNA"/>
</dbReference>
<feature type="region of interest" description="Disordered" evidence="1">
    <location>
        <begin position="86"/>
        <end position="106"/>
    </location>
</feature>
<name>A0AAI8YJW8_9PEZI</name>
<feature type="compositionally biased region" description="Polar residues" evidence="1">
    <location>
        <begin position="86"/>
        <end position="99"/>
    </location>
</feature>